<gene>
    <name evidence="5" type="ORF">Cflav_PD5238</name>
</gene>
<evidence type="ECO:0000256" key="1">
    <source>
        <dbReference type="PIRSR" id="PIRSR000097-1"/>
    </source>
</evidence>
<dbReference type="InterPro" id="IPR036812">
    <property type="entry name" value="NAD(P)_OxRdtase_dom_sf"/>
</dbReference>
<evidence type="ECO:0000313" key="5">
    <source>
        <dbReference type="EMBL" id="EEF62603.1"/>
    </source>
</evidence>
<comment type="caution">
    <text evidence="5">The sequence shown here is derived from an EMBL/GenBank/DDBJ whole genome shotgun (WGS) entry which is preliminary data.</text>
</comment>
<accession>B9XCD5</accession>
<dbReference type="Gene3D" id="3.20.20.100">
    <property type="entry name" value="NADP-dependent oxidoreductase domain"/>
    <property type="match status" value="1"/>
</dbReference>
<dbReference type="AlphaFoldDB" id="B9XCD5"/>
<dbReference type="GO" id="GO:0016491">
    <property type="term" value="F:oxidoreductase activity"/>
    <property type="evidence" value="ECO:0007669"/>
    <property type="project" value="InterPro"/>
</dbReference>
<name>B9XCD5_PEDPL</name>
<evidence type="ECO:0000256" key="2">
    <source>
        <dbReference type="PIRSR" id="PIRSR000097-2"/>
    </source>
</evidence>
<keyword evidence="6" id="KW-1185">Reference proteome</keyword>
<dbReference type="PANTHER" id="PTHR43638:SF3">
    <property type="entry name" value="ALDEHYDE REDUCTASE"/>
    <property type="match status" value="1"/>
</dbReference>
<dbReference type="PRINTS" id="PR00069">
    <property type="entry name" value="ALDKETRDTASE"/>
</dbReference>
<feature type="domain" description="NADP-dependent oxidoreductase" evidence="4">
    <location>
        <begin position="21"/>
        <end position="269"/>
    </location>
</feature>
<dbReference type="Proteomes" id="UP000003688">
    <property type="component" value="Unassembled WGS sequence"/>
</dbReference>
<dbReference type="InterPro" id="IPR020471">
    <property type="entry name" value="AKR"/>
</dbReference>
<dbReference type="SUPFAM" id="SSF51430">
    <property type="entry name" value="NAD(P)-linked oxidoreductase"/>
    <property type="match status" value="1"/>
</dbReference>
<dbReference type="CDD" id="cd19138">
    <property type="entry name" value="AKR_YeaE"/>
    <property type="match status" value="1"/>
</dbReference>
<dbReference type="InterPro" id="IPR023210">
    <property type="entry name" value="NADP_OxRdtase_dom"/>
</dbReference>
<organism evidence="5 6">
    <name type="scientific">Pedosphaera parvula (strain Ellin514)</name>
    <dbReference type="NCBI Taxonomy" id="320771"/>
    <lineage>
        <taxon>Bacteria</taxon>
        <taxon>Pseudomonadati</taxon>
        <taxon>Verrucomicrobiota</taxon>
        <taxon>Pedosphaerae</taxon>
        <taxon>Pedosphaerales</taxon>
        <taxon>Pedosphaeraceae</taxon>
        <taxon>Pedosphaera</taxon>
    </lineage>
</organism>
<dbReference type="Pfam" id="PF00248">
    <property type="entry name" value="Aldo_ket_red"/>
    <property type="match status" value="1"/>
</dbReference>
<sequence>MKTASINTVKLPSGKRVPAFGLGTWYMGEDPATHAEELATLRLGLDMGATLIDTAEMYGEGRSEKLVGEAIEGRRDEVFLVDKVLPQNASRRRMSKFCDSSLRRLGTDRIDLYLLHWRGEVPLLETVEAFKELRHAGKILAYGVSNFDITDMEELWSIPVGTDVQTDQVLYNLTRRGIEWDLLPWLRERRVPIMAYSPIERSQLVTNQKLVQFAERYEMTPAQVALAWLLAKTDVIVIPKASQREHLIENLGALEHHLTKAQLAELDRLFPPPSRPVPLEMI</sequence>
<evidence type="ECO:0000256" key="3">
    <source>
        <dbReference type="PIRSR" id="PIRSR000097-3"/>
    </source>
</evidence>
<reference evidence="5 6" key="1">
    <citation type="journal article" date="2011" name="J. Bacteriol.">
        <title>Genome sequence of 'Pedosphaera parvula' Ellin514, an aerobic Verrucomicrobial isolate from pasture soil.</title>
        <authorList>
            <person name="Kant R."/>
            <person name="van Passel M.W."/>
            <person name="Sangwan P."/>
            <person name="Palva A."/>
            <person name="Lucas S."/>
            <person name="Copeland A."/>
            <person name="Lapidus A."/>
            <person name="Glavina Del Rio T."/>
            <person name="Dalin E."/>
            <person name="Tice H."/>
            <person name="Bruce D."/>
            <person name="Goodwin L."/>
            <person name="Pitluck S."/>
            <person name="Chertkov O."/>
            <person name="Larimer F.W."/>
            <person name="Land M.L."/>
            <person name="Hauser L."/>
            <person name="Brettin T.S."/>
            <person name="Detter J.C."/>
            <person name="Han S."/>
            <person name="de Vos W.M."/>
            <person name="Janssen P.H."/>
            <person name="Smidt H."/>
        </authorList>
    </citation>
    <scope>NUCLEOTIDE SEQUENCE [LARGE SCALE GENOMIC DNA]</scope>
    <source>
        <strain evidence="5 6">Ellin514</strain>
    </source>
</reference>
<dbReference type="EMBL" id="ABOX02000004">
    <property type="protein sequence ID" value="EEF62603.1"/>
    <property type="molecule type" value="Genomic_DNA"/>
</dbReference>
<dbReference type="PIRSF" id="PIRSF000097">
    <property type="entry name" value="AKR"/>
    <property type="match status" value="1"/>
</dbReference>
<evidence type="ECO:0000313" key="6">
    <source>
        <dbReference type="Proteomes" id="UP000003688"/>
    </source>
</evidence>
<feature type="active site" description="Proton donor" evidence="1">
    <location>
        <position position="58"/>
    </location>
</feature>
<dbReference type="STRING" id="320771.Cflav_PD5238"/>
<feature type="binding site" evidence="2">
    <location>
        <position position="116"/>
    </location>
    <ligand>
        <name>substrate</name>
    </ligand>
</feature>
<evidence type="ECO:0000259" key="4">
    <source>
        <dbReference type="Pfam" id="PF00248"/>
    </source>
</evidence>
<protein>
    <submittedName>
        <fullName evidence="5">Aldo/keto reductase</fullName>
    </submittedName>
</protein>
<feature type="site" description="Lowers pKa of active site Tyr" evidence="3">
    <location>
        <position position="83"/>
    </location>
</feature>
<dbReference type="PANTHER" id="PTHR43638">
    <property type="entry name" value="OXIDOREDUCTASE, ALDO/KETO REDUCTASE FAMILY PROTEIN"/>
    <property type="match status" value="1"/>
</dbReference>
<proteinExistence type="predicted"/>